<sequence>MMTHWGDITAEARKRLTPVDTQLLRQFAARERQPYDQVLLPLLLEAAADEIDGYRARETAERELIQHRLQRAAEMRRGEAI</sequence>
<name>A0A6M1U5B1_9RHOB</name>
<dbReference type="AlphaFoldDB" id="A0A6M1U5B1"/>
<accession>A0A6M1U5B1</accession>
<dbReference type="Proteomes" id="UP000474758">
    <property type="component" value="Unassembled WGS sequence"/>
</dbReference>
<evidence type="ECO:0000313" key="2">
    <source>
        <dbReference type="Proteomes" id="UP000474758"/>
    </source>
</evidence>
<reference evidence="1 2" key="1">
    <citation type="submission" date="2020-02" db="EMBL/GenBank/DDBJ databases">
        <title>Rhodobacter translucens sp. nov., a novel bacterium isolated from activated sludge.</title>
        <authorList>
            <person name="Liu J."/>
        </authorList>
    </citation>
    <scope>NUCLEOTIDE SEQUENCE [LARGE SCALE GENOMIC DNA]</scope>
    <source>
        <strain evidence="1 2">HX-7-19</strain>
    </source>
</reference>
<dbReference type="EMBL" id="JAALFE010000010">
    <property type="protein sequence ID" value="NGQ91465.1"/>
    <property type="molecule type" value="Genomic_DNA"/>
</dbReference>
<organism evidence="1 2">
    <name type="scientific">Paragemmobacter kunshanensis</name>
    <dbReference type="NCBI Taxonomy" id="2583234"/>
    <lineage>
        <taxon>Bacteria</taxon>
        <taxon>Pseudomonadati</taxon>
        <taxon>Pseudomonadota</taxon>
        <taxon>Alphaproteobacteria</taxon>
        <taxon>Rhodobacterales</taxon>
        <taxon>Paracoccaceae</taxon>
        <taxon>Paragemmobacter</taxon>
    </lineage>
</organism>
<keyword evidence="2" id="KW-1185">Reference proteome</keyword>
<evidence type="ECO:0000313" key="1">
    <source>
        <dbReference type="EMBL" id="NGQ91465.1"/>
    </source>
</evidence>
<protein>
    <submittedName>
        <fullName evidence="1">Uncharacterized protein</fullName>
    </submittedName>
</protein>
<proteinExistence type="predicted"/>
<comment type="caution">
    <text evidence="1">The sequence shown here is derived from an EMBL/GenBank/DDBJ whole genome shotgun (WGS) entry which is preliminary data.</text>
</comment>
<gene>
    <name evidence="1" type="ORF">G5V65_11210</name>
</gene>